<evidence type="ECO:0000256" key="1">
    <source>
        <dbReference type="SAM" id="MobiDB-lite"/>
    </source>
</evidence>
<protein>
    <submittedName>
        <fullName evidence="2">SFI1 spindle body protein</fullName>
    </submittedName>
</protein>
<evidence type="ECO:0000313" key="3">
    <source>
        <dbReference type="Proteomes" id="UP000717585"/>
    </source>
</evidence>
<dbReference type="Proteomes" id="UP000717585">
    <property type="component" value="Unassembled WGS sequence"/>
</dbReference>
<dbReference type="OrthoDB" id="1933281at2759"/>
<evidence type="ECO:0000313" key="2">
    <source>
        <dbReference type="EMBL" id="KAG9397412.1"/>
    </source>
</evidence>
<gene>
    <name evidence="2" type="ORF">J8273_0902</name>
</gene>
<dbReference type="GO" id="GO:0019902">
    <property type="term" value="F:phosphatase binding"/>
    <property type="evidence" value="ECO:0007669"/>
    <property type="project" value="TreeGrafter"/>
</dbReference>
<feature type="region of interest" description="Disordered" evidence="1">
    <location>
        <begin position="1"/>
        <end position="65"/>
    </location>
</feature>
<proteinExistence type="predicted"/>
<comment type="caution">
    <text evidence="2">The sequence shown here is derived from an EMBL/GenBank/DDBJ whole genome shotgun (WGS) entry which is preliminary data.</text>
</comment>
<name>A0A8J6BCL8_9EUKA</name>
<dbReference type="EMBL" id="JAHDYR010000002">
    <property type="protein sequence ID" value="KAG9397412.1"/>
    <property type="molecule type" value="Genomic_DNA"/>
</dbReference>
<dbReference type="PANTHER" id="PTHR22028">
    <property type="entry name" value="SFI1 SPINDLE BODY DOMAIN-CONTAINING PROTEIN-RELATED"/>
    <property type="match status" value="1"/>
</dbReference>
<keyword evidence="3" id="KW-1185">Reference proteome</keyword>
<dbReference type="PANTHER" id="PTHR22028:SF9">
    <property type="entry name" value="SFI1 SPINDLE BODY DOMAIN-CONTAINING PROTEIN"/>
    <property type="match status" value="1"/>
</dbReference>
<organism evidence="2 3">
    <name type="scientific">Carpediemonas membranifera</name>
    <dbReference type="NCBI Taxonomy" id="201153"/>
    <lineage>
        <taxon>Eukaryota</taxon>
        <taxon>Metamonada</taxon>
        <taxon>Carpediemonas-like organisms</taxon>
        <taxon>Carpediemonas</taxon>
    </lineage>
</organism>
<reference evidence="2" key="1">
    <citation type="submission" date="2021-05" db="EMBL/GenBank/DDBJ databases">
        <title>A free-living protist that lacks canonical eukaryotic 1 DNA replication and segregation systems.</title>
        <authorList>
            <person name="Salas-Leiva D.E."/>
            <person name="Tromer E.C."/>
            <person name="Curtis B.A."/>
            <person name="Jerlstrom-Hultqvist J."/>
            <person name="Kolisko M."/>
            <person name="Yi Z."/>
            <person name="Salas-Leiva J.S."/>
            <person name="Gallot-Lavallee L."/>
            <person name="Kops G.J.P.L."/>
            <person name="Archibald J.M."/>
            <person name="Simpson A.G.B."/>
            <person name="Roger A.J."/>
        </authorList>
    </citation>
    <scope>NUCLEOTIDE SEQUENCE</scope>
    <source>
        <strain evidence="2">BICM</strain>
    </source>
</reference>
<accession>A0A8J6BCL8</accession>
<dbReference type="InterPro" id="IPR052270">
    <property type="entry name" value="CACF_protein"/>
</dbReference>
<sequence>MTGRAQQLDANGRPTELGRAGSQPAFDANGRPTELGRAGSQPAFGDMTGRTHQLDANGRPKPLGRLDTQATYAELASIPQSARSVGFEENSSDQTETIVGMTEEDIKKHVETQRRRAKEIDAAIVSLTVTRAKNLMGDCFDAWAGFAEIHAKYSAMGRDATNHANELAIFHALDQWRLGTAKRLEDGDHADDMYSEAVQRRFITLWMKQAQRKIRCDEAVLIRDEQAEQDAFNTWRKAAILLQLCHHFQADLLDSRSTRMFERWHHSAMEKMKTREQQTKLLLDARHRRETVKLVNFFKHWAKRAELEHTATEANQARNERALETIWAIWRAYTETSVHRRHQLAFALETRADATVSRTFTHWVAMTRLEQLLCVEIARKEDKMLQFFYHEWRGEVSRMKKIRADVDAYISRRDGAKTAQVFSNWAHVTKVEVAGNTFLHNREEVQVKALFDSWTKGATLRSLERALVQTHHHRDKRSTFTHWHTSAVREIKHRTAFTTIQTRLAAMSPAANTRVRALAAILCDDGTRRGKLTTDTGLATMGFLLFKDAVAVSKRETRNDAVASAFVRRHRLMVVFNAIQDYGRAQRHQQLAHAHHRHALALKVWREFHTATKSRARSTHAATVIDSTVSEHLARAAFKLWVRRAATEQTGHDLRAQLSENYRQRLVAGTFNYWFRTSLASRHFRAMSHGMRATRMQWVVTESFEAWRAHVARKKQVREVLSSHLLLTAEVQASEVIRRWRGYAETNRLQRAASDILQKVAERRQALAALDAWSSYSGKRWMTQQSCDMMRVLMRERVKSGVFYLWRQAYHDITEGHAKEALADEHWKNKCKSACITTWAEETRSNLTIRSGLRRIVTRRNHKLLGEIIRPWLDLAKAERTSENATIAVVRVQWCVRETRAALLGWREASLEMKGERLNRLLVHRLTFDAWRKHVHELKAEHAVAEDHRVAAVNVDISREKVRRALQGWLLWAKREVLVKHCLAARDERAKRVALAEFGAIVERAHLFAAKQDTLNAGREARAFANWTTVVSHRRSKEAFQTTLDSRQLRALFAVWSFRAQHEAGMKSLQSHINADLTLSAMEVWREYVYNEKRVRAAQVSMDLGQLKRTLRAWRDWRISVHDLRRELVVARNKERVAVAMHRSRQRKDMHAVFGVWKELIIERHRDLIIAHRFDNRRRMNHGLNAFFVNAAERTTAFRKAEIAVFDMHRTRRANTMRSILRALRENVRHNQLKREEHARVMARYNARLARDALLKLHTTLVGLQTSRAELLEQHRAICAQKAMHRAFECIRVATAISKDERATEQARVQQIEVLCQQHTVEQAMYVLKHASWRRRAVAVMTTRMTKRTRAGIFEEWHRWTMDERIKHGNDRRARQHYRRRQLELFMSAWRTYVDSMTW</sequence>